<dbReference type="Pfam" id="PF06245">
    <property type="entry name" value="DUF1015"/>
    <property type="match status" value="1"/>
</dbReference>
<gene>
    <name evidence="1" type="ORF">MBLPMMNE_00018</name>
</gene>
<dbReference type="AlphaFoldDB" id="A0A7G9YX78"/>
<protein>
    <recommendedName>
        <fullName evidence="2">DUF1015 domain-containing protein</fullName>
    </recommendedName>
</protein>
<evidence type="ECO:0000313" key="1">
    <source>
        <dbReference type="EMBL" id="QNO52612.1"/>
    </source>
</evidence>
<dbReference type="InterPro" id="IPR008323">
    <property type="entry name" value="UCP033563"/>
</dbReference>
<accession>A0A7G9YX78</accession>
<dbReference type="EMBL" id="MT631515">
    <property type="protein sequence ID" value="QNO52612.1"/>
    <property type="molecule type" value="Genomic_DNA"/>
</dbReference>
<reference evidence="1" key="1">
    <citation type="submission" date="2020-06" db="EMBL/GenBank/DDBJ databases">
        <title>Unique genomic features of the anaerobic methanotrophic archaea.</title>
        <authorList>
            <person name="Chadwick G.L."/>
            <person name="Skennerton C.T."/>
            <person name="Laso-Perez R."/>
            <person name="Leu A.O."/>
            <person name="Speth D.R."/>
            <person name="Yu H."/>
            <person name="Morgan-Lang C."/>
            <person name="Hatzenpichler R."/>
            <person name="Goudeau D."/>
            <person name="Malmstrom R."/>
            <person name="Brazelton W.J."/>
            <person name="Woyke T."/>
            <person name="Hallam S.J."/>
            <person name="Tyson G.W."/>
            <person name="Wegener G."/>
            <person name="Boetius A."/>
            <person name="Orphan V."/>
        </authorList>
    </citation>
    <scope>NUCLEOTIDE SEQUENCE</scope>
</reference>
<dbReference type="PANTHER" id="PTHR36454:SF1">
    <property type="entry name" value="DUF1015 DOMAIN-CONTAINING PROTEIN"/>
    <property type="match status" value="1"/>
</dbReference>
<organism evidence="1">
    <name type="scientific">Candidatus Methanophagaceae archaeon ANME-1 ERB6</name>
    <dbReference type="NCBI Taxonomy" id="2759912"/>
    <lineage>
        <taxon>Archaea</taxon>
        <taxon>Methanobacteriati</taxon>
        <taxon>Methanobacteriota</taxon>
        <taxon>Stenosarchaea group</taxon>
        <taxon>Methanomicrobia</taxon>
        <taxon>Candidatus Methanophagales</taxon>
        <taxon>Candidatus Methanophagaceae</taxon>
    </lineage>
</organism>
<sequence>MVEIKPFKATILNPKLENRDELVCPVYDTIDAHLYEQYSGRENNVIHFTTRKEGEGVEEFVDYAKKCLERLAGDGILVEREKPSLYIYGIRYKLPKAVMEQIPKEERRATYFAFGLVALVKAEKLNSQNISGHEKTFETNTSERYRLMKECRMNFSPIAAGYNMPNHDINHIFEDYLGFRRPDLNVDEQRKPIMDVILNGARHLLWEVSDEAIIERIQALMHDKKILILDGHHRYSASYQLCRDKVNGAAYTLMMLLETGDRAVLLLPWHRCVKRCRMEDLWRRVEENFVVERCNSSKYGDVKEAIYSKLNECNDDFDIRLIMYDGAKFYLLRADREKIRKLAEERGDERVGLDVISLHEWLIEPTLKPEDIVFIYNPDDAIEKVDTGTCKVAFFLKLPRLTDVEYKTRIEKKEFPQKSTLFLPKVAEGVVMRKFSIYSPTENY</sequence>
<name>A0A7G9YX78_9EURY</name>
<dbReference type="PANTHER" id="PTHR36454">
    <property type="entry name" value="LMO2823 PROTEIN"/>
    <property type="match status" value="1"/>
</dbReference>
<proteinExistence type="predicted"/>
<evidence type="ECO:0008006" key="2">
    <source>
        <dbReference type="Google" id="ProtNLM"/>
    </source>
</evidence>